<dbReference type="GO" id="GO:0004553">
    <property type="term" value="F:hydrolase activity, hydrolyzing O-glycosyl compounds"/>
    <property type="evidence" value="ECO:0007669"/>
    <property type="project" value="InterPro"/>
</dbReference>
<dbReference type="PANTHER" id="PTHR10963">
    <property type="entry name" value="GLYCOSYL HYDROLASE-RELATED"/>
    <property type="match status" value="1"/>
</dbReference>
<keyword evidence="5" id="KW-1185">Reference proteome</keyword>
<comment type="similarity">
    <text evidence="1">Belongs to the glycosyl hydrolase 16 family.</text>
</comment>
<accession>A0A9J6BMI4</accession>
<protein>
    <recommendedName>
        <fullName evidence="3">GH16 domain-containing protein</fullName>
    </recommendedName>
</protein>
<dbReference type="Gene3D" id="2.60.120.200">
    <property type="match status" value="1"/>
</dbReference>
<dbReference type="SUPFAM" id="SSF49899">
    <property type="entry name" value="Concanavalin A-like lectins/glucanases"/>
    <property type="match status" value="1"/>
</dbReference>
<organism evidence="4 5">
    <name type="scientific">Polypedilum vanderplanki</name>
    <name type="common">Sleeping chironomid midge</name>
    <dbReference type="NCBI Taxonomy" id="319348"/>
    <lineage>
        <taxon>Eukaryota</taxon>
        <taxon>Metazoa</taxon>
        <taxon>Ecdysozoa</taxon>
        <taxon>Arthropoda</taxon>
        <taxon>Hexapoda</taxon>
        <taxon>Insecta</taxon>
        <taxon>Pterygota</taxon>
        <taxon>Neoptera</taxon>
        <taxon>Endopterygota</taxon>
        <taxon>Diptera</taxon>
        <taxon>Nematocera</taxon>
        <taxon>Chironomoidea</taxon>
        <taxon>Chironomidae</taxon>
        <taxon>Chironominae</taxon>
        <taxon>Polypedilum</taxon>
        <taxon>Polypedilum</taxon>
    </lineage>
</organism>
<dbReference type="AlphaFoldDB" id="A0A9J6BMI4"/>
<dbReference type="FunFam" id="2.60.120.200:FF:000217">
    <property type="entry name" value="Gram-negative bacteria-binding protein"/>
    <property type="match status" value="1"/>
</dbReference>
<dbReference type="InterPro" id="IPR050546">
    <property type="entry name" value="Glycosyl_Hydrlase_16"/>
</dbReference>
<dbReference type="PROSITE" id="PS51762">
    <property type="entry name" value="GH16_2"/>
    <property type="match status" value="1"/>
</dbReference>
<comment type="caution">
    <text evidence="4">The sequence shown here is derived from an EMBL/GenBank/DDBJ whole genome shotgun (WGS) entry which is preliminary data.</text>
</comment>
<dbReference type="PANTHER" id="PTHR10963:SF55">
    <property type="entry name" value="GLYCOSIDE HYDROLASE FAMILY 16 PROTEIN"/>
    <property type="match status" value="1"/>
</dbReference>
<gene>
    <name evidence="4" type="ORF">PVAND_000907</name>
</gene>
<evidence type="ECO:0000313" key="4">
    <source>
        <dbReference type="EMBL" id="KAG5670659.1"/>
    </source>
</evidence>
<dbReference type="OrthoDB" id="4781at2759"/>
<keyword evidence="2" id="KW-0732">Signal</keyword>
<feature type="signal peptide" evidence="2">
    <location>
        <begin position="1"/>
        <end position="18"/>
    </location>
</feature>
<evidence type="ECO:0000256" key="2">
    <source>
        <dbReference type="SAM" id="SignalP"/>
    </source>
</evidence>
<proteinExistence type="inferred from homology"/>
<reference evidence="4" key="1">
    <citation type="submission" date="2021-03" db="EMBL/GenBank/DDBJ databases">
        <title>Chromosome level genome of the anhydrobiotic midge Polypedilum vanderplanki.</title>
        <authorList>
            <person name="Yoshida Y."/>
            <person name="Kikawada T."/>
            <person name="Gusev O."/>
        </authorList>
    </citation>
    <scope>NUCLEOTIDE SEQUENCE</scope>
    <source>
        <strain evidence="4">NIAS01</strain>
        <tissue evidence="4">Whole body or cell culture</tissue>
    </source>
</reference>
<dbReference type="InterPro" id="IPR000757">
    <property type="entry name" value="Beta-glucanase-like"/>
</dbReference>
<dbReference type="EMBL" id="JADBJN010000003">
    <property type="protein sequence ID" value="KAG5670659.1"/>
    <property type="molecule type" value="Genomic_DNA"/>
</dbReference>
<name>A0A9J6BMI4_POLVA</name>
<dbReference type="CDD" id="cd08024">
    <property type="entry name" value="GH16_CCF"/>
    <property type="match status" value="1"/>
</dbReference>
<feature type="domain" description="GH16" evidence="3">
    <location>
        <begin position="23"/>
        <end position="378"/>
    </location>
</feature>
<dbReference type="GO" id="GO:0005975">
    <property type="term" value="P:carbohydrate metabolic process"/>
    <property type="evidence" value="ECO:0007669"/>
    <property type="project" value="InterPro"/>
</dbReference>
<evidence type="ECO:0000313" key="5">
    <source>
        <dbReference type="Proteomes" id="UP001107558"/>
    </source>
</evidence>
<dbReference type="Pfam" id="PF00722">
    <property type="entry name" value="Glyco_hydro_16"/>
    <property type="match status" value="1"/>
</dbReference>
<dbReference type="Proteomes" id="UP001107558">
    <property type="component" value="Chromosome 3"/>
</dbReference>
<evidence type="ECO:0000256" key="1">
    <source>
        <dbReference type="ARBA" id="ARBA00006865"/>
    </source>
</evidence>
<dbReference type="InterPro" id="IPR013320">
    <property type="entry name" value="ConA-like_dom_sf"/>
</dbReference>
<sequence length="378" mass="42690">MWSILTVFLLGSANLIQAQLSETTASGTHAPTGPFRRGQLIFEENFNNFNLDVWEHEQTLAGGGNWEFQWYTNNRSNSYTENGILHIAPTLVADEYGENFLTTGTISLHGGQPADQCTNPAYWGCERTGNTVNILNPVKSARLRSIHSFAFKYGIVEVRAKLPAGDWLWPAIWLMPKKNFYGSWPSSGEIDLVEGRGNRNLFNGENVNVGVGEVGSTLHYGPVWNLNGYPYANFLKHSTVGFNEDFHVYRLGWTSNVLEFSVDNEIIGSINITADGDFWTRGRFDEREPGRENPWKRNSKIAPFDQEFYIIMNLAVGGTNGYFPDNLRNEGSEKPWLNTSPQALTDFWNGREGWLPTWNLGVDDSSHLQVDYVRIYAV</sequence>
<feature type="chain" id="PRO_5039924583" description="GH16 domain-containing protein" evidence="2">
    <location>
        <begin position="19"/>
        <end position="378"/>
    </location>
</feature>
<evidence type="ECO:0000259" key="3">
    <source>
        <dbReference type="PROSITE" id="PS51762"/>
    </source>
</evidence>